<dbReference type="EMBL" id="GBXM01072796">
    <property type="protein sequence ID" value="JAH35781.1"/>
    <property type="molecule type" value="Transcribed_RNA"/>
</dbReference>
<reference evidence="1" key="1">
    <citation type="submission" date="2014-11" db="EMBL/GenBank/DDBJ databases">
        <authorList>
            <person name="Amaro Gonzalez C."/>
        </authorList>
    </citation>
    <scope>NUCLEOTIDE SEQUENCE</scope>
</reference>
<sequence length="33" mass="3811">MSFNPANPEKVTFKEFNNFTFCSLVHYITVVSV</sequence>
<organism evidence="1">
    <name type="scientific">Anguilla anguilla</name>
    <name type="common">European freshwater eel</name>
    <name type="synonym">Muraena anguilla</name>
    <dbReference type="NCBI Taxonomy" id="7936"/>
    <lineage>
        <taxon>Eukaryota</taxon>
        <taxon>Metazoa</taxon>
        <taxon>Chordata</taxon>
        <taxon>Craniata</taxon>
        <taxon>Vertebrata</taxon>
        <taxon>Euteleostomi</taxon>
        <taxon>Actinopterygii</taxon>
        <taxon>Neopterygii</taxon>
        <taxon>Teleostei</taxon>
        <taxon>Anguilliformes</taxon>
        <taxon>Anguillidae</taxon>
        <taxon>Anguilla</taxon>
    </lineage>
</organism>
<name>A0A0E9S3E4_ANGAN</name>
<reference evidence="1" key="2">
    <citation type="journal article" date="2015" name="Fish Shellfish Immunol.">
        <title>Early steps in the European eel (Anguilla anguilla)-Vibrio vulnificus interaction in the gills: Role of the RtxA13 toxin.</title>
        <authorList>
            <person name="Callol A."/>
            <person name="Pajuelo D."/>
            <person name="Ebbesson L."/>
            <person name="Teles M."/>
            <person name="MacKenzie S."/>
            <person name="Amaro C."/>
        </authorList>
    </citation>
    <scope>NUCLEOTIDE SEQUENCE</scope>
</reference>
<dbReference type="AlphaFoldDB" id="A0A0E9S3E4"/>
<accession>A0A0E9S3E4</accession>
<evidence type="ECO:0000313" key="1">
    <source>
        <dbReference type="EMBL" id="JAH35781.1"/>
    </source>
</evidence>
<proteinExistence type="predicted"/>
<protein>
    <submittedName>
        <fullName evidence="1">Uncharacterized protein</fullName>
    </submittedName>
</protein>